<sequence>MDEAYQCYDLSAQTALLRKRMVQSGLLRVSTRNVGSEYRLLIPRNDSKRKSRNDFTSMPDPTFFFKKKFPPTNRKHLNEGFVNNLKRLTSLKKCKIKK</sequence>
<dbReference type="WBParaSite" id="JU765_v2.g10634.t1">
    <property type="protein sequence ID" value="JU765_v2.g10634.t1"/>
    <property type="gene ID" value="JU765_v2.g10634"/>
</dbReference>
<protein>
    <submittedName>
        <fullName evidence="2">Uncharacterized protein</fullName>
    </submittedName>
</protein>
<organism evidence="1 2">
    <name type="scientific">Panagrolaimus sp. JU765</name>
    <dbReference type="NCBI Taxonomy" id="591449"/>
    <lineage>
        <taxon>Eukaryota</taxon>
        <taxon>Metazoa</taxon>
        <taxon>Ecdysozoa</taxon>
        <taxon>Nematoda</taxon>
        <taxon>Chromadorea</taxon>
        <taxon>Rhabditida</taxon>
        <taxon>Tylenchina</taxon>
        <taxon>Panagrolaimomorpha</taxon>
        <taxon>Panagrolaimoidea</taxon>
        <taxon>Panagrolaimidae</taxon>
        <taxon>Panagrolaimus</taxon>
    </lineage>
</organism>
<accession>A0AC34PWF6</accession>
<evidence type="ECO:0000313" key="2">
    <source>
        <dbReference type="WBParaSite" id="JU765_v2.g10634.t1"/>
    </source>
</evidence>
<reference evidence="2" key="1">
    <citation type="submission" date="2022-11" db="UniProtKB">
        <authorList>
            <consortium name="WormBaseParasite"/>
        </authorList>
    </citation>
    <scope>IDENTIFICATION</scope>
</reference>
<dbReference type="Proteomes" id="UP000887576">
    <property type="component" value="Unplaced"/>
</dbReference>
<proteinExistence type="predicted"/>
<evidence type="ECO:0000313" key="1">
    <source>
        <dbReference type="Proteomes" id="UP000887576"/>
    </source>
</evidence>
<name>A0AC34PWF6_9BILA</name>